<evidence type="ECO:0000313" key="1">
    <source>
        <dbReference type="Ensembl" id="ENSUAMP00000012040.1"/>
    </source>
</evidence>
<organism evidence="1 2">
    <name type="scientific">Ursus americanus</name>
    <name type="common">American black bear</name>
    <name type="synonym">Euarctos americanus</name>
    <dbReference type="NCBI Taxonomy" id="9643"/>
    <lineage>
        <taxon>Eukaryota</taxon>
        <taxon>Metazoa</taxon>
        <taxon>Chordata</taxon>
        <taxon>Craniata</taxon>
        <taxon>Vertebrata</taxon>
        <taxon>Euteleostomi</taxon>
        <taxon>Mammalia</taxon>
        <taxon>Eutheria</taxon>
        <taxon>Laurasiatheria</taxon>
        <taxon>Carnivora</taxon>
        <taxon>Caniformia</taxon>
        <taxon>Ursidae</taxon>
        <taxon>Ursus</taxon>
    </lineage>
</organism>
<dbReference type="AlphaFoldDB" id="A0A452R1J1"/>
<reference evidence="1" key="3">
    <citation type="submission" date="2025-09" db="UniProtKB">
        <authorList>
            <consortium name="Ensembl"/>
        </authorList>
    </citation>
    <scope>IDENTIFICATION</scope>
</reference>
<sequence length="92" mass="10415">ISLQYLENKNLSHSFSKDNRKLGLLFSPLELTRGSSVLCLSQKENVSPQNIAEAVKVAFQLRNRTCQSQNPEGSERKRPTCCRPELHGKVFL</sequence>
<reference evidence="2" key="1">
    <citation type="submission" date="2016-06" db="EMBL/GenBank/DDBJ databases">
        <title>De novo assembly and RNA-Seq shows season-dependent expression and editing in black bear kidneys.</title>
        <authorList>
            <person name="Korstanje R."/>
            <person name="Srivastava A."/>
            <person name="Sarsani V.K."/>
            <person name="Sheehan S.M."/>
            <person name="Seger R.L."/>
            <person name="Barter M.E."/>
            <person name="Lindqvist C."/>
            <person name="Brody L.C."/>
            <person name="Mullikin J.C."/>
        </authorList>
    </citation>
    <scope>NUCLEOTIDE SEQUENCE [LARGE SCALE GENOMIC DNA]</scope>
</reference>
<name>A0A452R1J1_URSAM</name>
<reference evidence="1" key="2">
    <citation type="submission" date="2025-08" db="UniProtKB">
        <authorList>
            <consortium name="Ensembl"/>
        </authorList>
    </citation>
    <scope>IDENTIFICATION</scope>
</reference>
<protein>
    <submittedName>
        <fullName evidence="1">Uncharacterized protein</fullName>
    </submittedName>
</protein>
<evidence type="ECO:0000313" key="2">
    <source>
        <dbReference type="Proteomes" id="UP000291022"/>
    </source>
</evidence>
<dbReference type="Proteomes" id="UP000291022">
    <property type="component" value="Unassembled WGS sequence"/>
</dbReference>
<accession>A0A452R1J1</accession>
<proteinExistence type="predicted"/>
<dbReference type="Ensembl" id="ENSUAMT00000013534.1">
    <property type="protein sequence ID" value="ENSUAMP00000012040.1"/>
    <property type="gene ID" value="ENSUAMG00000009771.1"/>
</dbReference>
<keyword evidence="2" id="KW-1185">Reference proteome</keyword>